<dbReference type="PANTHER" id="PTHR43394:SF1">
    <property type="entry name" value="ATP-BINDING CASSETTE SUB-FAMILY B MEMBER 10, MITOCHONDRIAL"/>
    <property type="match status" value="1"/>
</dbReference>
<dbReference type="SUPFAM" id="SSF90123">
    <property type="entry name" value="ABC transporter transmembrane region"/>
    <property type="match status" value="1"/>
</dbReference>
<evidence type="ECO:0000256" key="1">
    <source>
        <dbReference type="ARBA" id="ARBA00004651"/>
    </source>
</evidence>
<dbReference type="SUPFAM" id="SSF52540">
    <property type="entry name" value="P-loop containing nucleoside triphosphate hydrolases"/>
    <property type="match status" value="1"/>
</dbReference>
<evidence type="ECO:0000313" key="11">
    <source>
        <dbReference type="EMBL" id="MBP0440627.1"/>
    </source>
</evidence>
<feature type="transmembrane region" description="Helical" evidence="8">
    <location>
        <begin position="127"/>
        <end position="146"/>
    </location>
</feature>
<dbReference type="NCBIfam" id="TIGR01842">
    <property type="entry name" value="type_I_sec_PrtD"/>
    <property type="match status" value="1"/>
</dbReference>
<dbReference type="PROSITE" id="PS50893">
    <property type="entry name" value="ABC_TRANSPORTER_2"/>
    <property type="match status" value="1"/>
</dbReference>
<keyword evidence="3 8" id="KW-0812">Transmembrane</keyword>
<comment type="similarity">
    <text evidence="2">Belongs to the ABC transporter superfamily.</text>
</comment>
<dbReference type="SMART" id="SM00382">
    <property type="entry name" value="AAA"/>
    <property type="match status" value="1"/>
</dbReference>
<name>A0A8J7R2W0_9HYPH</name>
<keyword evidence="7 8" id="KW-0472">Membrane</keyword>
<dbReference type="Gene3D" id="1.20.1560.10">
    <property type="entry name" value="ABC transporter type 1, transmembrane domain"/>
    <property type="match status" value="1"/>
</dbReference>
<dbReference type="InterPro" id="IPR011527">
    <property type="entry name" value="ABC1_TM_dom"/>
</dbReference>
<evidence type="ECO:0000259" key="10">
    <source>
        <dbReference type="PROSITE" id="PS50929"/>
    </source>
</evidence>
<feature type="transmembrane region" description="Helical" evidence="8">
    <location>
        <begin position="28"/>
        <end position="46"/>
    </location>
</feature>
<dbReference type="GO" id="GO:0005886">
    <property type="term" value="C:plasma membrane"/>
    <property type="evidence" value="ECO:0007669"/>
    <property type="project" value="UniProtKB-SubCell"/>
</dbReference>
<dbReference type="InterPro" id="IPR027417">
    <property type="entry name" value="P-loop_NTPase"/>
</dbReference>
<dbReference type="PROSITE" id="PS00211">
    <property type="entry name" value="ABC_TRANSPORTER_1"/>
    <property type="match status" value="1"/>
</dbReference>
<feature type="transmembrane region" description="Helical" evidence="8">
    <location>
        <begin position="102"/>
        <end position="121"/>
    </location>
</feature>
<evidence type="ECO:0000256" key="4">
    <source>
        <dbReference type="ARBA" id="ARBA00022741"/>
    </source>
</evidence>
<evidence type="ECO:0000256" key="8">
    <source>
        <dbReference type="SAM" id="Phobius"/>
    </source>
</evidence>
<feature type="domain" description="ABC transmembrane type-1" evidence="10">
    <location>
        <begin position="1"/>
        <end position="268"/>
    </location>
</feature>
<dbReference type="GO" id="GO:0015421">
    <property type="term" value="F:ABC-type oligopeptide transporter activity"/>
    <property type="evidence" value="ECO:0007669"/>
    <property type="project" value="TreeGrafter"/>
</dbReference>
<evidence type="ECO:0000259" key="9">
    <source>
        <dbReference type="PROSITE" id="PS50893"/>
    </source>
</evidence>
<dbReference type="InterPro" id="IPR036640">
    <property type="entry name" value="ABC1_TM_sf"/>
</dbReference>
<feature type="transmembrane region" description="Helical" evidence="8">
    <location>
        <begin position="224"/>
        <end position="248"/>
    </location>
</feature>
<keyword evidence="5" id="KW-0067">ATP-binding</keyword>
<dbReference type="AlphaFoldDB" id="A0A8J7R2W0"/>
<dbReference type="GO" id="GO:0016887">
    <property type="term" value="F:ATP hydrolysis activity"/>
    <property type="evidence" value="ECO:0007669"/>
    <property type="project" value="InterPro"/>
</dbReference>
<dbReference type="InterPro" id="IPR017871">
    <property type="entry name" value="ABC_transporter-like_CS"/>
</dbReference>
<keyword evidence="4" id="KW-0547">Nucleotide-binding</keyword>
<dbReference type="Pfam" id="PF00664">
    <property type="entry name" value="ABC_membrane"/>
    <property type="match status" value="1"/>
</dbReference>
<evidence type="ECO:0000256" key="2">
    <source>
        <dbReference type="ARBA" id="ARBA00005417"/>
    </source>
</evidence>
<sequence length="533" mass="57071">MINALVLVQPLYMLQIYDRVLTSGSLETLLFLSIAAALAVCLLGLVDMLRALAAGRLSVQLEKLFAITSFNEALARGSVASGDCQPLRDLQAIRSFTAGRGAMALLDLPFVPLFVGALFLIHPHFFWLTLLGACTLGGLTLVNHWWSKGAAREAATAQMQAFRLAQAFTRGAEAIQAMGMAGSAANAWGRDELRAVRAGDRLNSINAVFSGAARALRLALQMAILGYGSFLVLDGQLTAGMIFAASLISGRALQPIDQVIGAWKSLTDVAGAWTRLHIIGRAANEPVARTRLPAPRGALSVEDAVTLRPGTDKPLLKRVSFDLPAGSSLAVVGRSGAGKSTLMRVLIGAVDLRAGAVRIDGSDTRHWNREELGRHIGYVAQDVDLYPGTVGENIARFDPAKDDFAVLEAAERAGIHDFIQRLPSGYDTVLGPGGWQLSGGQRQRMGLARALYGEPRLLIMDEPNAHLDSGGDAALGDVLARARREGVTVVIVTQRRSVIDEVDYILVLEDGAIEQFGPRLDVFRQRMPQAQAA</sequence>
<protein>
    <submittedName>
        <fullName evidence="11">Type I secretion system permease/ATPase</fullName>
    </submittedName>
</protein>
<dbReference type="Proteomes" id="UP000666240">
    <property type="component" value="Unassembled WGS sequence"/>
</dbReference>
<dbReference type="Gene3D" id="3.40.50.300">
    <property type="entry name" value="P-loop containing nucleotide triphosphate hydrolases"/>
    <property type="match status" value="1"/>
</dbReference>
<dbReference type="PROSITE" id="PS50929">
    <property type="entry name" value="ABC_TM1F"/>
    <property type="match status" value="1"/>
</dbReference>
<comment type="subcellular location">
    <subcellularLocation>
        <location evidence="1">Cell membrane</location>
        <topology evidence="1">Multi-pass membrane protein</topology>
    </subcellularLocation>
</comment>
<keyword evidence="12" id="KW-1185">Reference proteome</keyword>
<dbReference type="InterPro" id="IPR003439">
    <property type="entry name" value="ABC_transporter-like_ATP-bd"/>
</dbReference>
<dbReference type="Pfam" id="PF00005">
    <property type="entry name" value="ABC_tran"/>
    <property type="match status" value="1"/>
</dbReference>
<dbReference type="InterPro" id="IPR010128">
    <property type="entry name" value="ATPase_T1SS_PrtD-like"/>
</dbReference>
<comment type="caution">
    <text evidence="11">The sequence shown here is derived from an EMBL/GenBank/DDBJ whole genome shotgun (WGS) entry which is preliminary data.</text>
</comment>
<dbReference type="EMBL" id="JAGIYY010000008">
    <property type="protein sequence ID" value="MBP0440627.1"/>
    <property type="molecule type" value="Genomic_DNA"/>
</dbReference>
<accession>A0A8J7R2W0</accession>
<reference evidence="11" key="1">
    <citation type="submission" date="2021-03" db="EMBL/GenBank/DDBJ databases">
        <title>Genome sequencing and assembly of Tianweitania sediminis.</title>
        <authorList>
            <person name="Chhetri G."/>
        </authorList>
    </citation>
    <scope>NUCLEOTIDE SEQUENCE</scope>
    <source>
        <strain evidence="11">Z8</strain>
    </source>
</reference>
<keyword evidence="6 8" id="KW-1133">Transmembrane helix</keyword>
<organism evidence="11 12">
    <name type="scientific">Tianweitania sediminis</name>
    <dbReference type="NCBI Taxonomy" id="1502156"/>
    <lineage>
        <taxon>Bacteria</taxon>
        <taxon>Pseudomonadati</taxon>
        <taxon>Pseudomonadota</taxon>
        <taxon>Alphaproteobacteria</taxon>
        <taxon>Hyphomicrobiales</taxon>
        <taxon>Phyllobacteriaceae</taxon>
        <taxon>Tianweitania</taxon>
    </lineage>
</organism>
<proteinExistence type="inferred from homology"/>
<evidence type="ECO:0000256" key="3">
    <source>
        <dbReference type="ARBA" id="ARBA00022692"/>
    </source>
</evidence>
<dbReference type="InterPro" id="IPR039421">
    <property type="entry name" value="Type_1_exporter"/>
</dbReference>
<dbReference type="GO" id="GO:0005524">
    <property type="term" value="F:ATP binding"/>
    <property type="evidence" value="ECO:0007669"/>
    <property type="project" value="UniProtKB-KW"/>
</dbReference>
<gene>
    <name evidence="11" type="ORF">J5Y06_18410</name>
</gene>
<feature type="domain" description="ABC transporter" evidence="9">
    <location>
        <begin position="299"/>
        <end position="533"/>
    </location>
</feature>
<evidence type="ECO:0000256" key="5">
    <source>
        <dbReference type="ARBA" id="ARBA00022840"/>
    </source>
</evidence>
<evidence type="ECO:0000313" key="12">
    <source>
        <dbReference type="Proteomes" id="UP000666240"/>
    </source>
</evidence>
<dbReference type="InterPro" id="IPR003593">
    <property type="entry name" value="AAA+_ATPase"/>
</dbReference>
<dbReference type="GO" id="GO:0030256">
    <property type="term" value="C:type I protein secretion system complex"/>
    <property type="evidence" value="ECO:0007669"/>
    <property type="project" value="InterPro"/>
</dbReference>
<dbReference type="GO" id="GO:0030253">
    <property type="term" value="P:protein secretion by the type I secretion system"/>
    <property type="evidence" value="ECO:0007669"/>
    <property type="project" value="InterPro"/>
</dbReference>
<dbReference type="PANTHER" id="PTHR43394">
    <property type="entry name" value="ATP-DEPENDENT PERMEASE MDL1, MITOCHONDRIAL"/>
    <property type="match status" value="1"/>
</dbReference>
<evidence type="ECO:0000256" key="7">
    <source>
        <dbReference type="ARBA" id="ARBA00023136"/>
    </source>
</evidence>
<evidence type="ECO:0000256" key="6">
    <source>
        <dbReference type="ARBA" id="ARBA00022989"/>
    </source>
</evidence>